<dbReference type="InParanoid" id="A9WIT4"/>
<evidence type="ECO:0000259" key="2">
    <source>
        <dbReference type="Pfam" id="PF22494"/>
    </source>
</evidence>
<dbReference type="HOGENOM" id="CLU_020353_0_0_0"/>
<dbReference type="KEGG" id="cau:Caur_2605"/>
<dbReference type="InterPro" id="IPR015943">
    <property type="entry name" value="WD40/YVTN_repeat-like_dom_sf"/>
</dbReference>
<dbReference type="PANTHER" id="PTHR46928">
    <property type="entry name" value="MESENCHYME-SPECIFIC CELL SURFACE GLYCOPROTEIN"/>
    <property type="match status" value="1"/>
</dbReference>
<dbReference type="InterPro" id="IPR052956">
    <property type="entry name" value="Mesenchyme-surface_protein"/>
</dbReference>
<gene>
    <name evidence="3" type="ordered locus">Caur_2605</name>
</gene>
<dbReference type="EnsemblBacteria" id="ABY35811">
    <property type="protein sequence ID" value="ABY35811"/>
    <property type="gene ID" value="Caur_2605"/>
</dbReference>
<accession>A9WIT4</accession>
<evidence type="ECO:0000313" key="3">
    <source>
        <dbReference type="EMBL" id="ABY35811.1"/>
    </source>
</evidence>
<dbReference type="PATRIC" id="fig|324602.8.peg.2935"/>
<feature type="region of interest" description="Disordered" evidence="1">
    <location>
        <begin position="418"/>
        <end position="439"/>
    </location>
</feature>
<sequence length="538" mass="57968">MYLRKLTTFVIAVLLLVVIFPLPVLASSIHPTFTLLATYSTGLGEASAETVAVSNNRLYVTNSADNSLDIVELSDTPSLTRTNRIDLSAYGAGPNSVAVRGNLVVVAVEADPKTDPGSVVFFDAQGQFINQVQVGVLPDMLTFTPDGARLLVANEGEPNDDYTIDPYGTISVIPVDGDISALTDADVISIGFADFEISGARRSQFDTDTRIFGPTAGDPDAVQKNLEPEYITVTADSQTAYVTLQENNAIARINLQTSSVEWVRSLGLKNHLLAGNGLDASDRDNAINIANWPVYGMYQPDAIASYTVGSQLYLVTVNEGDARAYSGFNEEVRLGSNSYQLDPTEFPNATALKANTALGRLTVSNASGDFDNDGQFDQIHVFGARSFSIWNGNGELVFDSGDQIERIVAATYPEFFNSNNDENDFDSRSDNKGPEPEGLTLGVIGGRTYAFVALERQGGAMIFDVSTPDMPTFVQYVNNRTFSGDTVGPDSGPEIVLFIPANQSPTGRALLFLANEITGTVSIYEAGWRVFMPIIQRS</sequence>
<dbReference type="Pfam" id="PF22494">
    <property type="entry name" value="choice_anch_I"/>
    <property type="match status" value="1"/>
</dbReference>
<dbReference type="InterPro" id="IPR011048">
    <property type="entry name" value="Haem_d1_sf"/>
</dbReference>
<reference evidence="4" key="1">
    <citation type="journal article" date="2011" name="BMC Genomics">
        <title>Complete genome sequence of the filamentous anoxygenic phototrophic bacterium Chloroflexus aurantiacus.</title>
        <authorList>
            <person name="Tang K.H."/>
            <person name="Barry K."/>
            <person name="Chertkov O."/>
            <person name="Dalin E."/>
            <person name="Han C.S."/>
            <person name="Hauser L.J."/>
            <person name="Honchak B.M."/>
            <person name="Karbach L.E."/>
            <person name="Land M.L."/>
            <person name="Lapidus A."/>
            <person name="Larimer F.W."/>
            <person name="Mikhailova N."/>
            <person name="Pitluck S."/>
            <person name="Pierson B.K."/>
            <person name="Blankenship R.E."/>
        </authorList>
    </citation>
    <scope>NUCLEOTIDE SEQUENCE [LARGE SCALE GENOMIC DNA]</scope>
    <source>
        <strain evidence="4">ATCC 29366 / DSM 635 / J-10-fl</strain>
    </source>
</reference>
<proteinExistence type="predicted"/>
<dbReference type="SUPFAM" id="SSF51004">
    <property type="entry name" value="C-terminal (heme d1) domain of cytochrome cd1-nitrite reductase"/>
    <property type="match status" value="1"/>
</dbReference>
<name>A9WIT4_CHLAA</name>
<dbReference type="InterPro" id="IPR011045">
    <property type="entry name" value="N2O_reductase_N"/>
</dbReference>
<keyword evidence="4" id="KW-1185">Reference proteome</keyword>
<feature type="domain" description="Choice-of-anchor I" evidence="2">
    <location>
        <begin position="46"/>
        <end position="525"/>
    </location>
</feature>
<evidence type="ECO:0000313" key="4">
    <source>
        <dbReference type="Proteomes" id="UP000002008"/>
    </source>
</evidence>
<dbReference type="eggNOG" id="COG3391">
    <property type="taxonomic scope" value="Bacteria"/>
</dbReference>
<protein>
    <submittedName>
        <fullName evidence="3">Alkaline phosphatase-like protein</fullName>
    </submittedName>
</protein>
<dbReference type="PANTHER" id="PTHR46928:SF1">
    <property type="entry name" value="MESENCHYME-SPECIFIC CELL SURFACE GLYCOPROTEIN"/>
    <property type="match status" value="1"/>
</dbReference>
<dbReference type="STRING" id="324602.Caur_2605"/>
<dbReference type="SUPFAM" id="SSF50974">
    <property type="entry name" value="Nitrous oxide reductase, N-terminal domain"/>
    <property type="match status" value="1"/>
</dbReference>
<dbReference type="AlphaFoldDB" id="A9WIT4"/>
<evidence type="ECO:0000256" key="1">
    <source>
        <dbReference type="SAM" id="MobiDB-lite"/>
    </source>
</evidence>
<dbReference type="Proteomes" id="UP000002008">
    <property type="component" value="Chromosome"/>
</dbReference>
<dbReference type="InterPro" id="IPR055188">
    <property type="entry name" value="Choice_anch_I"/>
</dbReference>
<organism evidence="3 4">
    <name type="scientific">Chloroflexus aurantiacus (strain ATCC 29366 / DSM 635 / J-10-fl)</name>
    <dbReference type="NCBI Taxonomy" id="324602"/>
    <lineage>
        <taxon>Bacteria</taxon>
        <taxon>Bacillati</taxon>
        <taxon>Chloroflexota</taxon>
        <taxon>Chloroflexia</taxon>
        <taxon>Chloroflexales</taxon>
        <taxon>Chloroflexineae</taxon>
        <taxon>Chloroflexaceae</taxon>
        <taxon>Chloroflexus</taxon>
    </lineage>
</organism>
<feature type="compositionally biased region" description="Basic and acidic residues" evidence="1">
    <location>
        <begin position="425"/>
        <end position="435"/>
    </location>
</feature>
<dbReference type="NCBIfam" id="NF038117">
    <property type="entry name" value="choice_anch_I"/>
    <property type="match status" value="1"/>
</dbReference>
<dbReference type="EMBL" id="CP000909">
    <property type="protein sequence ID" value="ABY35811.1"/>
    <property type="molecule type" value="Genomic_DNA"/>
</dbReference>
<dbReference type="RefSeq" id="WP_012258464.1">
    <property type="nucleotide sequence ID" value="NC_010175.1"/>
</dbReference>
<dbReference type="Gene3D" id="2.130.10.10">
    <property type="entry name" value="YVTN repeat-like/Quinoprotein amine dehydrogenase"/>
    <property type="match status" value="1"/>
</dbReference>